<evidence type="ECO:0000313" key="6">
    <source>
        <dbReference type="Proteomes" id="UP000548423"/>
    </source>
</evidence>
<sequence>MITNKEVDEMYFVDRGKLETTLVFLEKQISLFSSQVDWSTPIEKAALERITHLIIESVLDAGNAIIDGFIMRDPGSYEDIIEILIDEKVVTKETGTSLKTLVQYRKVLVQLYTEIDHTELLNQFSSLIEDVALFPKNVRDYLENELGPVSAFI</sequence>
<keyword evidence="1" id="KW-1277">Toxin-antitoxin system</keyword>
<comment type="caution">
    <text evidence="5">The sequence shown here is derived from an EMBL/GenBank/DDBJ whole genome shotgun (WGS) entry which is preliminary data.</text>
</comment>
<keyword evidence="3" id="KW-0378">Hydrolase</keyword>
<dbReference type="PANTHER" id="PTHR33397:SF5">
    <property type="entry name" value="RNASE YUTE-RELATED"/>
    <property type="match status" value="1"/>
</dbReference>
<dbReference type="GO" id="GO:0110001">
    <property type="term" value="C:toxin-antitoxin complex"/>
    <property type="evidence" value="ECO:0007669"/>
    <property type="project" value="InterPro"/>
</dbReference>
<dbReference type="Proteomes" id="UP000548423">
    <property type="component" value="Unassembled WGS sequence"/>
</dbReference>
<evidence type="ECO:0000256" key="4">
    <source>
        <dbReference type="ARBA" id="ARBA00024207"/>
    </source>
</evidence>
<proteinExistence type="inferred from homology"/>
<dbReference type="InterPro" id="IPR037038">
    <property type="entry name" value="HepT-like_sf"/>
</dbReference>
<dbReference type="GO" id="GO:0004540">
    <property type="term" value="F:RNA nuclease activity"/>
    <property type="evidence" value="ECO:0007669"/>
    <property type="project" value="InterPro"/>
</dbReference>
<reference evidence="6" key="2">
    <citation type="submission" date="2020-08" db="EMBL/GenBank/DDBJ databases">
        <title>The Agave Microbiome: Exploring the role of microbial communities in plant adaptations to desert environments.</title>
        <authorList>
            <person name="Partida-Martinez L.P."/>
        </authorList>
    </citation>
    <scope>NUCLEOTIDE SEQUENCE [LARGE SCALE GENOMIC DNA]</scope>
    <source>
        <strain evidence="6">AT2.8</strain>
    </source>
</reference>
<evidence type="ECO:0000313" key="5">
    <source>
        <dbReference type="EMBL" id="NYE03776.1"/>
    </source>
</evidence>
<dbReference type="PANTHER" id="PTHR33397">
    <property type="entry name" value="UPF0331 PROTEIN YUTE"/>
    <property type="match status" value="1"/>
</dbReference>
<dbReference type="InterPro" id="IPR008201">
    <property type="entry name" value="HepT-like"/>
</dbReference>
<dbReference type="Gene3D" id="1.20.120.580">
    <property type="entry name" value="bsu32300-like"/>
    <property type="match status" value="1"/>
</dbReference>
<organism evidence="5 6">
    <name type="scientific">Neobacillus niacini</name>
    <dbReference type="NCBI Taxonomy" id="86668"/>
    <lineage>
        <taxon>Bacteria</taxon>
        <taxon>Bacillati</taxon>
        <taxon>Bacillota</taxon>
        <taxon>Bacilli</taxon>
        <taxon>Bacillales</taxon>
        <taxon>Bacillaceae</taxon>
        <taxon>Neobacillus</taxon>
    </lineage>
</organism>
<accession>A0A852T7F3</accession>
<dbReference type="AlphaFoldDB" id="A0A852T7F3"/>
<comment type="similarity">
    <text evidence="4">Belongs to the HepT RNase toxin family.</text>
</comment>
<evidence type="ECO:0000256" key="3">
    <source>
        <dbReference type="ARBA" id="ARBA00022801"/>
    </source>
</evidence>
<dbReference type="GO" id="GO:0016787">
    <property type="term" value="F:hydrolase activity"/>
    <property type="evidence" value="ECO:0007669"/>
    <property type="project" value="UniProtKB-KW"/>
</dbReference>
<gene>
    <name evidence="5" type="ORF">F4694_000495</name>
</gene>
<dbReference type="InterPro" id="IPR052379">
    <property type="entry name" value="Type_VII_TA_RNase"/>
</dbReference>
<evidence type="ECO:0000256" key="1">
    <source>
        <dbReference type="ARBA" id="ARBA00022649"/>
    </source>
</evidence>
<keyword evidence="2" id="KW-0540">Nuclease</keyword>
<dbReference type="EMBL" id="JACCBX010000001">
    <property type="protein sequence ID" value="NYE03776.1"/>
    <property type="molecule type" value="Genomic_DNA"/>
</dbReference>
<protein>
    <submittedName>
        <fullName evidence="5">Uncharacterized protein YutE (UPF0331/DUF86 family)</fullName>
    </submittedName>
</protein>
<name>A0A852T7F3_9BACI</name>
<dbReference type="Pfam" id="PF01934">
    <property type="entry name" value="HepT-like"/>
    <property type="match status" value="1"/>
</dbReference>
<reference evidence="6" key="1">
    <citation type="submission" date="2020-07" db="EMBL/GenBank/DDBJ databases">
        <authorList>
            <person name="Partida-Martinez L."/>
            <person name="Huntemann M."/>
            <person name="Clum A."/>
            <person name="Wang J."/>
            <person name="Palaniappan K."/>
            <person name="Ritter S."/>
            <person name="Chen I.-M."/>
            <person name="Stamatis D."/>
            <person name="Reddy T."/>
            <person name="O'Malley R."/>
            <person name="Daum C."/>
            <person name="Shapiro N."/>
            <person name="Ivanova N."/>
            <person name="Kyrpides N."/>
            <person name="Woyke T."/>
        </authorList>
    </citation>
    <scope>NUCLEOTIDE SEQUENCE [LARGE SCALE GENOMIC DNA]</scope>
    <source>
        <strain evidence="6">AT2.8</strain>
    </source>
</reference>
<evidence type="ECO:0000256" key="2">
    <source>
        <dbReference type="ARBA" id="ARBA00022722"/>
    </source>
</evidence>